<dbReference type="OrthoDB" id="7356080at2"/>
<dbReference type="AlphaFoldDB" id="A0A2S2DQB1"/>
<proteinExistence type="predicted"/>
<dbReference type="InterPro" id="IPR000182">
    <property type="entry name" value="GNAT_dom"/>
</dbReference>
<dbReference type="EMBL" id="CP029343">
    <property type="protein sequence ID" value="AWL07575.1"/>
    <property type="molecule type" value="Genomic_DNA"/>
</dbReference>
<dbReference type="GO" id="GO:0016747">
    <property type="term" value="F:acyltransferase activity, transferring groups other than amino-acyl groups"/>
    <property type="evidence" value="ECO:0007669"/>
    <property type="project" value="InterPro"/>
</dbReference>
<keyword evidence="2" id="KW-0012">Acyltransferase</keyword>
<dbReference type="Gene3D" id="3.40.630.30">
    <property type="match status" value="1"/>
</dbReference>
<evidence type="ECO:0000256" key="1">
    <source>
        <dbReference type="ARBA" id="ARBA00022679"/>
    </source>
</evidence>
<protein>
    <submittedName>
        <fullName evidence="4">GNAT family N-acetyltransferase</fullName>
    </submittedName>
</protein>
<organism evidence="4 5">
    <name type="scientific">Massilia oculi</name>
    <dbReference type="NCBI Taxonomy" id="945844"/>
    <lineage>
        <taxon>Bacteria</taxon>
        <taxon>Pseudomonadati</taxon>
        <taxon>Pseudomonadota</taxon>
        <taxon>Betaproteobacteria</taxon>
        <taxon>Burkholderiales</taxon>
        <taxon>Oxalobacteraceae</taxon>
        <taxon>Telluria group</taxon>
        <taxon>Massilia</taxon>
    </lineage>
</organism>
<reference evidence="4 5" key="1">
    <citation type="submission" date="2018-05" db="EMBL/GenBank/DDBJ databases">
        <title>Complete genome sequence of Massilia oculi sp. nov. CCUG 43427T (=DSM 26321T), the type strain of M. oculi, and comparison with genome sequences of other Massilia strains.</title>
        <authorList>
            <person name="Zhu B."/>
        </authorList>
    </citation>
    <scope>NUCLEOTIDE SEQUENCE [LARGE SCALE GENOMIC DNA]</scope>
    <source>
        <strain evidence="4 5">CCUG 43427</strain>
    </source>
</reference>
<gene>
    <name evidence="4" type="ORF">DIR46_01040</name>
</gene>
<dbReference type="PANTHER" id="PTHR43877">
    <property type="entry name" value="AMINOALKYLPHOSPHONATE N-ACETYLTRANSFERASE-RELATED-RELATED"/>
    <property type="match status" value="1"/>
</dbReference>
<evidence type="ECO:0000259" key="3">
    <source>
        <dbReference type="PROSITE" id="PS51186"/>
    </source>
</evidence>
<accession>A0A2S2DQB1</accession>
<dbReference type="CDD" id="cd04301">
    <property type="entry name" value="NAT_SF"/>
    <property type="match status" value="1"/>
</dbReference>
<name>A0A2S2DQB1_9BURK</name>
<dbReference type="InterPro" id="IPR016181">
    <property type="entry name" value="Acyl_CoA_acyltransferase"/>
</dbReference>
<dbReference type="SUPFAM" id="SSF55729">
    <property type="entry name" value="Acyl-CoA N-acyltransferases (Nat)"/>
    <property type="match status" value="1"/>
</dbReference>
<dbReference type="InterPro" id="IPR050832">
    <property type="entry name" value="Bact_Acetyltransf"/>
</dbReference>
<evidence type="ECO:0000256" key="2">
    <source>
        <dbReference type="ARBA" id="ARBA00023315"/>
    </source>
</evidence>
<dbReference type="KEGG" id="mtim:DIR46_01040"/>
<keyword evidence="5" id="KW-1185">Reference proteome</keyword>
<sequence>MSRIRLAVNENRLRDPSRITRQMYEDFLERDGRGWVAQIDDATVAFSYANRTDGSIWALFVEPGHEGRGMAKTLLALATDWLFSLGFDELKLSTGSGTRADGFYARLGWERIEGDGAEVEYVLKRAA</sequence>
<evidence type="ECO:0000313" key="4">
    <source>
        <dbReference type="EMBL" id="AWL07575.1"/>
    </source>
</evidence>
<dbReference type="PANTHER" id="PTHR43877:SF1">
    <property type="entry name" value="ACETYLTRANSFERASE"/>
    <property type="match status" value="1"/>
</dbReference>
<evidence type="ECO:0000313" key="5">
    <source>
        <dbReference type="Proteomes" id="UP000245820"/>
    </source>
</evidence>
<dbReference type="PROSITE" id="PS51186">
    <property type="entry name" value="GNAT"/>
    <property type="match status" value="1"/>
</dbReference>
<feature type="domain" description="N-acetyltransferase" evidence="3">
    <location>
        <begin position="1"/>
        <end position="127"/>
    </location>
</feature>
<keyword evidence="1 4" id="KW-0808">Transferase</keyword>
<dbReference type="Pfam" id="PF00583">
    <property type="entry name" value="Acetyltransf_1"/>
    <property type="match status" value="1"/>
</dbReference>
<dbReference type="Proteomes" id="UP000245820">
    <property type="component" value="Chromosome"/>
</dbReference>